<evidence type="ECO:0000313" key="1">
    <source>
        <dbReference type="EMBL" id="KAJ0106018.1"/>
    </source>
</evidence>
<organism evidence="1 2">
    <name type="scientific">Pistacia atlantica</name>
    <dbReference type="NCBI Taxonomy" id="434234"/>
    <lineage>
        <taxon>Eukaryota</taxon>
        <taxon>Viridiplantae</taxon>
        <taxon>Streptophyta</taxon>
        <taxon>Embryophyta</taxon>
        <taxon>Tracheophyta</taxon>
        <taxon>Spermatophyta</taxon>
        <taxon>Magnoliopsida</taxon>
        <taxon>eudicotyledons</taxon>
        <taxon>Gunneridae</taxon>
        <taxon>Pentapetalae</taxon>
        <taxon>rosids</taxon>
        <taxon>malvids</taxon>
        <taxon>Sapindales</taxon>
        <taxon>Anacardiaceae</taxon>
        <taxon>Pistacia</taxon>
    </lineage>
</organism>
<reference evidence="2" key="1">
    <citation type="journal article" date="2023" name="G3 (Bethesda)">
        <title>Genome assembly and association tests identify interacting loci associated with vigor, precocity, and sex in interspecific pistachio rootstocks.</title>
        <authorList>
            <person name="Palmer W."/>
            <person name="Jacygrad E."/>
            <person name="Sagayaradj S."/>
            <person name="Cavanaugh K."/>
            <person name="Han R."/>
            <person name="Bertier L."/>
            <person name="Beede B."/>
            <person name="Kafkas S."/>
            <person name="Golino D."/>
            <person name="Preece J."/>
            <person name="Michelmore R."/>
        </authorList>
    </citation>
    <scope>NUCLEOTIDE SEQUENCE [LARGE SCALE GENOMIC DNA]</scope>
</reference>
<name>A0ACC1C232_9ROSI</name>
<evidence type="ECO:0000313" key="2">
    <source>
        <dbReference type="Proteomes" id="UP001164250"/>
    </source>
</evidence>
<dbReference type="EMBL" id="CM047898">
    <property type="protein sequence ID" value="KAJ0106018.1"/>
    <property type="molecule type" value="Genomic_DNA"/>
</dbReference>
<accession>A0ACC1C232</accession>
<keyword evidence="2" id="KW-1185">Reference proteome</keyword>
<comment type="caution">
    <text evidence="1">The sequence shown here is derived from an EMBL/GenBank/DDBJ whole genome shotgun (WGS) entry which is preliminary data.</text>
</comment>
<protein>
    <submittedName>
        <fullName evidence="1">Uncharacterized protein</fullName>
    </submittedName>
</protein>
<proteinExistence type="predicted"/>
<sequence>MKSLNKYYGFPMLVVALLFLSRAVPSCADISATKRFRFNVEWKKVTRLCHTKQLLTVNGKYPGPTIAVNEGDNVEIKVTNTIAKNTTIHW</sequence>
<gene>
    <name evidence="1" type="ORF">Patl1_19677</name>
</gene>
<dbReference type="Proteomes" id="UP001164250">
    <property type="component" value="Chromosome 2"/>
</dbReference>